<evidence type="ECO:0000256" key="1">
    <source>
        <dbReference type="SAM" id="MobiDB-lite"/>
    </source>
</evidence>
<dbReference type="PANTHER" id="PTHR37539">
    <property type="entry name" value="SECRETED PROTEIN-RELATED"/>
    <property type="match status" value="1"/>
</dbReference>
<keyword evidence="5" id="KW-1185">Reference proteome</keyword>
<dbReference type="STRING" id="1344416.A0A138ZYE8"/>
<dbReference type="GO" id="GO:0016491">
    <property type="term" value="F:oxidoreductase activity"/>
    <property type="evidence" value="ECO:0007669"/>
    <property type="project" value="InterPro"/>
</dbReference>
<organism evidence="4 5">
    <name type="scientific">Gonapodya prolifera (strain JEL478)</name>
    <name type="common">Monoblepharis prolifera</name>
    <dbReference type="NCBI Taxonomy" id="1344416"/>
    <lineage>
        <taxon>Eukaryota</taxon>
        <taxon>Fungi</taxon>
        <taxon>Fungi incertae sedis</taxon>
        <taxon>Chytridiomycota</taxon>
        <taxon>Chytridiomycota incertae sedis</taxon>
        <taxon>Monoblepharidomycetes</taxon>
        <taxon>Monoblepharidales</taxon>
        <taxon>Gonapodyaceae</taxon>
        <taxon>Gonapodya</taxon>
    </lineage>
</organism>
<feature type="transmembrane region" description="Helical" evidence="2">
    <location>
        <begin position="375"/>
        <end position="394"/>
    </location>
</feature>
<feature type="compositionally biased region" description="Basic and acidic residues" evidence="1">
    <location>
        <begin position="1"/>
        <end position="13"/>
    </location>
</feature>
<sequence length="444" mass="50519">MHSDAVCSPEDKSSVLSEIWGDGGGDRRFSKYPRIPVKELEKLRLRSDDPLDRYLEASKVDARKDDVVARLKADAEAGSVPAQELWSQYSKVPDWVDWERVKRGQRVFWLNAPPITFLLLHFTLIFGVAAPKINKVLTATGYLSRPTRVTFQRLLETTHWVLSCMADDGLREGSTGWEGCIRVRFLHASVRARLRNIAKTNPQLYNEAKLGIPINIEDMITTILGFAVGPLERLPRLGFYVSKAEREDFCHAWRYIAYLSGIPEDVNPLAKGADYSVSFEGSIVLHSCHPDDSTIRLAQALLTGMSYGAAELSSDHKATFELISGSRSTLPASVPVDPVTFEHRRLRFYGFYSQLTRIILNNKYCDFLGLPKKKIGWVEWAGAYGVLMFFAVLTKICRMLPFMRTWLINRNRSVLTRVIAAVLREKDPKFLLRYEPTPEKMREE</sequence>
<dbReference type="AlphaFoldDB" id="A0A138ZYE8"/>
<dbReference type="OrthoDB" id="6361347at2759"/>
<dbReference type="Pfam" id="PF09995">
    <property type="entry name" value="MPAB_Lcp_cat"/>
    <property type="match status" value="1"/>
</dbReference>
<gene>
    <name evidence="4" type="ORF">M427DRAFT_75316</name>
</gene>
<keyword evidence="2" id="KW-0812">Transmembrane</keyword>
<dbReference type="InterPro" id="IPR018713">
    <property type="entry name" value="MPAB/Lcp_cat_dom"/>
</dbReference>
<proteinExistence type="predicted"/>
<feature type="domain" description="ER-bound oxygenase mpaB/mpaB'/Rubber oxygenase catalytic" evidence="3">
    <location>
        <begin position="139"/>
        <end position="374"/>
    </location>
</feature>
<feature type="transmembrane region" description="Helical" evidence="2">
    <location>
        <begin position="108"/>
        <end position="130"/>
    </location>
</feature>
<evidence type="ECO:0000259" key="3">
    <source>
        <dbReference type="Pfam" id="PF09995"/>
    </source>
</evidence>
<evidence type="ECO:0000313" key="5">
    <source>
        <dbReference type="Proteomes" id="UP000070544"/>
    </source>
</evidence>
<feature type="region of interest" description="Disordered" evidence="1">
    <location>
        <begin position="1"/>
        <end position="27"/>
    </location>
</feature>
<evidence type="ECO:0000313" key="4">
    <source>
        <dbReference type="EMBL" id="KXS09532.1"/>
    </source>
</evidence>
<keyword evidence="2" id="KW-0472">Membrane</keyword>
<protein>
    <recommendedName>
        <fullName evidence="3">ER-bound oxygenase mpaB/mpaB'/Rubber oxygenase catalytic domain-containing protein</fullName>
    </recommendedName>
</protein>
<dbReference type="EMBL" id="KQ965859">
    <property type="protein sequence ID" value="KXS09532.1"/>
    <property type="molecule type" value="Genomic_DNA"/>
</dbReference>
<accession>A0A138ZYE8</accession>
<reference evidence="4 5" key="1">
    <citation type="journal article" date="2015" name="Genome Biol. Evol.">
        <title>Phylogenomic analyses indicate that early fungi evolved digesting cell walls of algal ancestors of land plants.</title>
        <authorList>
            <person name="Chang Y."/>
            <person name="Wang S."/>
            <person name="Sekimoto S."/>
            <person name="Aerts A.L."/>
            <person name="Choi C."/>
            <person name="Clum A."/>
            <person name="LaButti K.M."/>
            <person name="Lindquist E.A."/>
            <person name="Yee Ngan C."/>
            <person name="Ohm R.A."/>
            <person name="Salamov A.A."/>
            <person name="Grigoriev I.V."/>
            <person name="Spatafora J.W."/>
            <person name="Berbee M.L."/>
        </authorList>
    </citation>
    <scope>NUCLEOTIDE SEQUENCE [LARGE SCALE GENOMIC DNA]</scope>
    <source>
        <strain evidence="4 5">JEL478</strain>
    </source>
</reference>
<keyword evidence="2" id="KW-1133">Transmembrane helix</keyword>
<dbReference type="InterPro" id="IPR037473">
    <property type="entry name" value="Lcp-like"/>
</dbReference>
<dbReference type="Proteomes" id="UP000070544">
    <property type="component" value="Unassembled WGS sequence"/>
</dbReference>
<evidence type="ECO:0000256" key="2">
    <source>
        <dbReference type="SAM" id="Phobius"/>
    </source>
</evidence>
<dbReference type="PANTHER" id="PTHR37539:SF1">
    <property type="entry name" value="ER-BOUND OXYGENASE MPAB_MPAB'_RUBBER OXYGENASE CATALYTIC DOMAIN-CONTAINING PROTEIN"/>
    <property type="match status" value="1"/>
</dbReference>
<name>A0A138ZYE8_GONPJ</name>